<name>A0ABR4H335_9EURO</name>
<accession>A0ABR4H335</accession>
<protein>
    <submittedName>
        <fullName evidence="2">Uncharacterized protein</fullName>
    </submittedName>
</protein>
<keyword evidence="3" id="KW-1185">Reference proteome</keyword>
<organism evidence="2 3">
    <name type="scientific">Aspergillus granulosus</name>
    <dbReference type="NCBI Taxonomy" id="176169"/>
    <lineage>
        <taxon>Eukaryota</taxon>
        <taxon>Fungi</taxon>
        <taxon>Dikarya</taxon>
        <taxon>Ascomycota</taxon>
        <taxon>Pezizomycotina</taxon>
        <taxon>Eurotiomycetes</taxon>
        <taxon>Eurotiomycetidae</taxon>
        <taxon>Eurotiales</taxon>
        <taxon>Aspergillaceae</taxon>
        <taxon>Aspergillus</taxon>
        <taxon>Aspergillus subgen. Nidulantes</taxon>
    </lineage>
</organism>
<evidence type="ECO:0000313" key="2">
    <source>
        <dbReference type="EMBL" id="KAL2809873.1"/>
    </source>
</evidence>
<feature type="compositionally biased region" description="Low complexity" evidence="1">
    <location>
        <begin position="77"/>
        <end position="86"/>
    </location>
</feature>
<gene>
    <name evidence="2" type="ORF">BJX63DRAFT_341164</name>
</gene>
<feature type="region of interest" description="Disordered" evidence="1">
    <location>
        <begin position="77"/>
        <end position="99"/>
    </location>
</feature>
<dbReference type="Proteomes" id="UP001610334">
    <property type="component" value="Unassembled WGS sequence"/>
</dbReference>
<evidence type="ECO:0000313" key="3">
    <source>
        <dbReference type="Proteomes" id="UP001610334"/>
    </source>
</evidence>
<comment type="caution">
    <text evidence="2">The sequence shown here is derived from an EMBL/GenBank/DDBJ whole genome shotgun (WGS) entry which is preliminary data.</text>
</comment>
<proteinExistence type="predicted"/>
<feature type="compositionally biased region" description="Polar residues" evidence="1">
    <location>
        <begin position="87"/>
        <end position="99"/>
    </location>
</feature>
<dbReference type="EMBL" id="JBFXLT010000081">
    <property type="protein sequence ID" value="KAL2809873.1"/>
    <property type="molecule type" value="Genomic_DNA"/>
</dbReference>
<reference evidence="2 3" key="1">
    <citation type="submission" date="2024-07" db="EMBL/GenBank/DDBJ databases">
        <title>Section-level genome sequencing and comparative genomics of Aspergillus sections Usti and Cavernicolus.</title>
        <authorList>
            <consortium name="Lawrence Berkeley National Laboratory"/>
            <person name="Nybo J.L."/>
            <person name="Vesth T.C."/>
            <person name="Theobald S."/>
            <person name="Frisvad J.C."/>
            <person name="Larsen T.O."/>
            <person name="Kjaerboelling I."/>
            <person name="Rothschild-Mancinelli K."/>
            <person name="Lyhne E.K."/>
            <person name="Kogle M.E."/>
            <person name="Barry K."/>
            <person name="Clum A."/>
            <person name="Na H."/>
            <person name="Ledsgaard L."/>
            <person name="Lin J."/>
            <person name="Lipzen A."/>
            <person name="Kuo A."/>
            <person name="Riley R."/>
            <person name="Mondo S."/>
            <person name="Labutti K."/>
            <person name="Haridas S."/>
            <person name="Pangalinan J."/>
            <person name="Salamov A.A."/>
            <person name="Simmons B.A."/>
            <person name="Magnuson J.K."/>
            <person name="Chen J."/>
            <person name="Drula E."/>
            <person name="Henrissat B."/>
            <person name="Wiebenga A."/>
            <person name="Lubbers R.J."/>
            <person name="Gomes A.C."/>
            <person name="Makela M.R."/>
            <person name="Stajich J."/>
            <person name="Grigoriev I.V."/>
            <person name="Mortensen U.H."/>
            <person name="De Vries R.P."/>
            <person name="Baker S.E."/>
            <person name="Andersen M.R."/>
        </authorList>
    </citation>
    <scope>NUCLEOTIDE SEQUENCE [LARGE SCALE GENOMIC DNA]</scope>
    <source>
        <strain evidence="2 3">CBS 588.65</strain>
    </source>
</reference>
<evidence type="ECO:0000256" key="1">
    <source>
        <dbReference type="SAM" id="MobiDB-lite"/>
    </source>
</evidence>
<sequence length="243" mass="26958">MWPQQDLLQSSGLKKRKRDLTQADVPHSFNNINIIPSHLHAFNTPYHLTYTDPSRYTGVSSRIQCVPRKRRVLQQSPLFSPQQPMQATSSHHLYSDTTQTRPLSPTICVSSALDDSSPPISPKTIVPKFPQQSNCASASFLRPCHICHRRPTTRELLEAYADCDLCGERACFVCLRQCDAIDCCGPGGQERQENRGNISADLRSDTAGGGLKARQPRRVCSCCAVEGLTETGIEVVRCLACMK</sequence>